<keyword evidence="5" id="KW-0040">ANK repeat</keyword>
<evidence type="ECO:0000259" key="8">
    <source>
        <dbReference type="Pfam" id="PF13962"/>
    </source>
</evidence>
<sequence length="163" mass="18308">MGKLCWCRDFQYSAPQDARPHVSPTKARNVLLIVAALIVAVTFQAGVNPPGGVWQENSNDHRAGQAIYAQRTESFYMAFLVCNTIALSTSIVVIISMTYKFPYFPEVWIATIVMFVTYGFAIFAVTPKSVKFRFVLIAGAAPFLLRTVIHVYKVLNQQEQPRE</sequence>
<name>A0AAN7LV79_TRANT</name>
<dbReference type="InterPro" id="IPR026961">
    <property type="entry name" value="PGG_dom"/>
</dbReference>
<dbReference type="Pfam" id="PF13962">
    <property type="entry name" value="PGG"/>
    <property type="match status" value="1"/>
</dbReference>
<dbReference type="AlphaFoldDB" id="A0AAN7LV79"/>
<feature type="transmembrane region" description="Helical" evidence="7">
    <location>
        <begin position="75"/>
        <end position="95"/>
    </location>
</feature>
<accession>A0AAN7LV79</accession>
<reference evidence="9 10" key="1">
    <citation type="journal article" date="2023" name="Hortic Res">
        <title>Pangenome of water caltrop reveals structural variations and asymmetric subgenome divergence after allopolyploidization.</title>
        <authorList>
            <person name="Zhang X."/>
            <person name="Chen Y."/>
            <person name="Wang L."/>
            <person name="Yuan Y."/>
            <person name="Fang M."/>
            <person name="Shi L."/>
            <person name="Lu R."/>
            <person name="Comes H.P."/>
            <person name="Ma Y."/>
            <person name="Chen Y."/>
            <person name="Huang G."/>
            <person name="Zhou Y."/>
            <person name="Zheng Z."/>
            <person name="Qiu Y."/>
        </authorList>
    </citation>
    <scope>NUCLEOTIDE SEQUENCE [LARGE SCALE GENOMIC DNA]</scope>
    <source>
        <strain evidence="9">F231</strain>
    </source>
</reference>
<dbReference type="Proteomes" id="UP001346149">
    <property type="component" value="Unassembled WGS sequence"/>
</dbReference>
<evidence type="ECO:0000313" key="9">
    <source>
        <dbReference type="EMBL" id="KAK4787705.1"/>
    </source>
</evidence>
<dbReference type="PANTHER" id="PTHR24186">
    <property type="entry name" value="PROTEIN PHOSPHATASE 1 REGULATORY SUBUNIT"/>
    <property type="match status" value="1"/>
</dbReference>
<evidence type="ECO:0000256" key="1">
    <source>
        <dbReference type="ARBA" id="ARBA00004141"/>
    </source>
</evidence>
<feature type="transmembrane region" description="Helical" evidence="7">
    <location>
        <begin position="107"/>
        <end position="126"/>
    </location>
</feature>
<keyword evidence="4 7" id="KW-1133">Transmembrane helix</keyword>
<protein>
    <recommendedName>
        <fullName evidence="8">PGG domain-containing protein</fullName>
    </recommendedName>
</protein>
<feature type="transmembrane region" description="Helical" evidence="7">
    <location>
        <begin position="132"/>
        <end position="152"/>
    </location>
</feature>
<evidence type="ECO:0000256" key="6">
    <source>
        <dbReference type="ARBA" id="ARBA00023136"/>
    </source>
</evidence>
<dbReference type="GO" id="GO:0005886">
    <property type="term" value="C:plasma membrane"/>
    <property type="evidence" value="ECO:0007669"/>
    <property type="project" value="TreeGrafter"/>
</dbReference>
<feature type="transmembrane region" description="Helical" evidence="7">
    <location>
        <begin position="29"/>
        <end position="47"/>
    </location>
</feature>
<keyword evidence="2 7" id="KW-0812">Transmembrane</keyword>
<evidence type="ECO:0000256" key="4">
    <source>
        <dbReference type="ARBA" id="ARBA00022989"/>
    </source>
</evidence>
<keyword evidence="6 7" id="KW-0472">Membrane</keyword>
<evidence type="ECO:0000256" key="7">
    <source>
        <dbReference type="SAM" id="Phobius"/>
    </source>
</evidence>
<dbReference type="PANTHER" id="PTHR24186:SF56">
    <property type="entry name" value="PGG DOMAIN-CONTAINING PROTEIN"/>
    <property type="match status" value="1"/>
</dbReference>
<keyword evidence="3" id="KW-0677">Repeat</keyword>
<comment type="caution">
    <text evidence="9">The sequence shown here is derived from an EMBL/GenBank/DDBJ whole genome shotgun (WGS) entry which is preliminary data.</text>
</comment>
<evidence type="ECO:0000313" key="10">
    <source>
        <dbReference type="Proteomes" id="UP001346149"/>
    </source>
</evidence>
<gene>
    <name evidence="9" type="ORF">SAY86_011538</name>
</gene>
<evidence type="ECO:0000256" key="5">
    <source>
        <dbReference type="ARBA" id="ARBA00023043"/>
    </source>
</evidence>
<proteinExistence type="predicted"/>
<comment type="subcellular location">
    <subcellularLocation>
        <location evidence="1">Membrane</location>
        <topology evidence="1">Multi-pass membrane protein</topology>
    </subcellularLocation>
</comment>
<feature type="domain" description="PGG" evidence="8">
    <location>
        <begin position="26"/>
        <end position="122"/>
    </location>
</feature>
<evidence type="ECO:0000256" key="3">
    <source>
        <dbReference type="ARBA" id="ARBA00022737"/>
    </source>
</evidence>
<keyword evidence="10" id="KW-1185">Reference proteome</keyword>
<organism evidence="9 10">
    <name type="scientific">Trapa natans</name>
    <name type="common">Water chestnut</name>
    <dbReference type="NCBI Taxonomy" id="22666"/>
    <lineage>
        <taxon>Eukaryota</taxon>
        <taxon>Viridiplantae</taxon>
        <taxon>Streptophyta</taxon>
        <taxon>Embryophyta</taxon>
        <taxon>Tracheophyta</taxon>
        <taxon>Spermatophyta</taxon>
        <taxon>Magnoliopsida</taxon>
        <taxon>eudicotyledons</taxon>
        <taxon>Gunneridae</taxon>
        <taxon>Pentapetalae</taxon>
        <taxon>rosids</taxon>
        <taxon>malvids</taxon>
        <taxon>Myrtales</taxon>
        <taxon>Lythraceae</taxon>
        <taxon>Trapa</taxon>
    </lineage>
</organism>
<dbReference type="EMBL" id="JAXQNO010000012">
    <property type="protein sequence ID" value="KAK4787705.1"/>
    <property type="molecule type" value="Genomic_DNA"/>
</dbReference>
<evidence type="ECO:0000256" key="2">
    <source>
        <dbReference type="ARBA" id="ARBA00022692"/>
    </source>
</evidence>